<dbReference type="AlphaFoldDB" id="A0AAU9L6Q9"/>
<feature type="region of interest" description="Disordered" evidence="1">
    <location>
        <begin position="69"/>
        <end position="91"/>
    </location>
</feature>
<dbReference type="InterPro" id="IPR021846">
    <property type="entry name" value="NFACT-C"/>
</dbReference>
<gene>
    <name evidence="3" type="ORF">PBS003_LOCUS6099</name>
</gene>
<evidence type="ECO:0000256" key="1">
    <source>
        <dbReference type="SAM" id="MobiDB-lite"/>
    </source>
</evidence>
<evidence type="ECO:0000259" key="2">
    <source>
        <dbReference type="Pfam" id="PF11923"/>
    </source>
</evidence>
<proteinExistence type="predicted"/>
<dbReference type="GO" id="GO:0072344">
    <property type="term" value="P:rescue of stalled ribosome"/>
    <property type="evidence" value="ECO:0007669"/>
    <property type="project" value="TreeGrafter"/>
</dbReference>
<dbReference type="Pfam" id="PF11923">
    <property type="entry name" value="NFACT-C"/>
    <property type="match status" value="1"/>
</dbReference>
<organism evidence="3 4">
    <name type="scientific">Peronospora belbahrii</name>
    <dbReference type="NCBI Taxonomy" id="622444"/>
    <lineage>
        <taxon>Eukaryota</taxon>
        <taxon>Sar</taxon>
        <taxon>Stramenopiles</taxon>
        <taxon>Oomycota</taxon>
        <taxon>Peronosporomycetes</taxon>
        <taxon>Peronosporales</taxon>
        <taxon>Peronosporaceae</taxon>
        <taxon>Peronospora</taxon>
    </lineage>
</organism>
<comment type="caution">
    <text evidence="3">The sequence shown here is derived from an EMBL/GenBank/DDBJ whole genome shotgun (WGS) entry which is preliminary data.</text>
</comment>
<dbReference type="PANTHER" id="PTHR15239:SF6">
    <property type="entry name" value="RIBOSOME QUALITY CONTROL COMPLEX SUBUNIT NEMF"/>
    <property type="match status" value="1"/>
</dbReference>
<accession>A0AAU9L6Q9</accession>
<dbReference type="GO" id="GO:0043023">
    <property type="term" value="F:ribosomal large subunit binding"/>
    <property type="evidence" value="ECO:0007669"/>
    <property type="project" value="TreeGrafter"/>
</dbReference>
<feature type="compositionally biased region" description="Basic residues" evidence="1">
    <location>
        <begin position="71"/>
        <end position="85"/>
    </location>
</feature>
<feature type="compositionally biased region" description="Basic and acidic residues" evidence="1">
    <location>
        <begin position="46"/>
        <end position="55"/>
    </location>
</feature>
<protein>
    <recommendedName>
        <fullName evidence="2">NFACT protein C-terminal domain-containing protein</fullName>
    </recommendedName>
</protein>
<name>A0AAU9L6Q9_9STRA</name>
<dbReference type="EMBL" id="CAKKTJ010000306">
    <property type="protein sequence ID" value="CAH0479461.1"/>
    <property type="molecule type" value="Genomic_DNA"/>
</dbReference>
<dbReference type="Proteomes" id="UP001160483">
    <property type="component" value="Unassembled WGS sequence"/>
</dbReference>
<evidence type="ECO:0000313" key="4">
    <source>
        <dbReference type="Proteomes" id="UP001160483"/>
    </source>
</evidence>
<dbReference type="GO" id="GO:1990112">
    <property type="term" value="C:RQC complex"/>
    <property type="evidence" value="ECO:0007669"/>
    <property type="project" value="TreeGrafter"/>
</dbReference>
<dbReference type="InterPro" id="IPR051608">
    <property type="entry name" value="RQC_Subunit_NEMF"/>
</dbReference>
<dbReference type="GO" id="GO:0000049">
    <property type="term" value="F:tRNA binding"/>
    <property type="evidence" value="ECO:0007669"/>
    <property type="project" value="TreeGrafter"/>
</dbReference>
<dbReference type="PANTHER" id="PTHR15239">
    <property type="entry name" value="NUCLEAR EXPORT MEDIATOR FACTOR NEMF"/>
    <property type="match status" value="1"/>
</dbReference>
<reference evidence="3" key="1">
    <citation type="submission" date="2021-11" db="EMBL/GenBank/DDBJ databases">
        <authorList>
            <person name="Islam A."/>
            <person name="Islam S."/>
            <person name="Flora M.S."/>
            <person name="Rahman M."/>
            <person name="Ziaur R.M."/>
            <person name="Epstein J.H."/>
            <person name="Hassan M."/>
            <person name="Klassen M."/>
            <person name="Woodard K."/>
            <person name="Webb A."/>
            <person name="Webby R.J."/>
            <person name="El Zowalaty M.E."/>
        </authorList>
    </citation>
    <scope>NUCLEOTIDE SEQUENCE</scope>
    <source>
        <strain evidence="3">Pbs3</strain>
    </source>
</reference>
<feature type="domain" description="NFACT protein C-terminal" evidence="2">
    <location>
        <begin position="163"/>
        <end position="279"/>
    </location>
</feature>
<sequence>MVEATESLEQPHRDGKKRLSIKERRDIKKGKVPVTKGSIDDQSIEEGNRTEGKHVDVKKDKEVTQMLQQKKNVRGKMGKMKKMKKKYIDQDDEDRRLRMEALGHVVEVGQADRENELTAQSKDENDERRTVAIDVKADVSEEYIRQQREKKEKYLEEQEDEAQGVDFFDAFVGEPLPNDIVQFAMPMCAPYASLTKYKYKVKLTPGSQKKGKAAKQAMEYFFASNLKDEKDVIKMKRHGDEDEDKIQPDVNPITVQRELLRCIEENEVVSCMVGPVKISGQALHAFDAGGKKGKRSCNKPKRKKK</sequence>
<dbReference type="GO" id="GO:1990116">
    <property type="term" value="P:ribosome-associated ubiquitin-dependent protein catabolic process"/>
    <property type="evidence" value="ECO:0007669"/>
    <property type="project" value="TreeGrafter"/>
</dbReference>
<evidence type="ECO:0000313" key="3">
    <source>
        <dbReference type="EMBL" id="CAH0479461.1"/>
    </source>
</evidence>
<feature type="region of interest" description="Disordered" evidence="1">
    <location>
        <begin position="1"/>
        <end position="55"/>
    </location>
</feature>